<name>A0A6A6WDW1_9PEZI</name>
<reference evidence="2" key="1">
    <citation type="journal article" date="2020" name="Stud. Mycol.">
        <title>101 Dothideomycetes genomes: a test case for predicting lifestyles and emergence of pathogens.</title>
        <authorList>
            <person name="Haridas S."/>
            <person name="Albert R."/>
            <person name="Binder M."/>
            <person name="Bloem J."/>
            <person name="Labutti K."/>
            <person name="Salamov A."/>
            <person name="Andreopoulos B."/>
            <person name="Baker S."/>
            <person name="Barry K."/>
            <person name="Bills G."/>
            <person name="Bluhm B."/>
            <person name="Cannon C."/>
            <person name="Castanera R."/>
            <person name="Culley D."/>
            <person name="Daum C."/>
            <person name="Ezra D."/>
            <person name="Gonzalez J."/>
            <person name="Henrissat B."/>
            <person name="Kuo A."/>
            <person name="Liang C."/>
            <person name="Lipzen A."/>
            <person name="Lutzoni F."/>
            <person name="Magnuson J."/>
            <person name="Mondo S."/>
            <person name="Nolan M."/>
            <person name="Ohm R."/>
            <person name="Pangilinan J."/>
            <person name="Park H.-J."/>
            <person name="Ramirez L."/>
            <person name="Alfaro M."/>
            <person name="Sun H."/>
            <person name="Tritt A."/>
            <person name="Yoshinaga Y."/>
            <person name="Zwiers L.-H."/>
            <person name="Turgeon B."/>
            <person name="Goodwin S."/>
            <person name="Spatafora J."/>
            <person name="Crous P."/>
            <person name="Grigoriev I."/>
        </authorList>
    </citation>
    <scope>NUCLEOTIDE SEQUENCE</scope>
    <source>
        <strain evidence="2">CBS 121739</strain>
    </source>
</reference>
<feature type="transmembrane region" description="Helical" evidence="1">
    <location>
        <begin position="240"/>
        <end position="259"/>
    </location>
</feature>
<evidence type="ECO:0000313" key="2">
    <source>
        <dbReference type="EMBL" id="KAF2761012.1"/>
    </source>
</evidence>
<keyword evidence="1" id="KW-1133">Transmembrane helix</keyword>
<proteinExistence type="predicted"/>
<gene>
    <name evidence="2" type="ORF">EJ05DRAFT_249945</name>
</gene>
<feature type="transmembrane region" description="Helical" evidence="1">
    <location>
        <begin position="121"/>
        <end position="144"/>
    </location>
</feature>
<feature type="transmembrane region" description="Helical" evidence="1">
    <location>
        <begin position="209"/>
        <end position="228"/>
    </location>
</feature>
<dbReference type="RefSeq" id="XP_033603463.1">
    <property type="nucleotide sequence ID" value="XM_033740148.1"/>
</dbReference>
<evidence type="ECO:0000313" key="3">
    <source>
        <dbReference type="Proteomes" id="UP000799437"/>
    </source>
</evidence>
<protein>
    <submittedName>
        <fullName evidence="2">Uncharacterized protein</fullName>
    </submittedName>
</protein>
<dbReference type="Proteomes" id="UP000799437">
    <property type="component" value="Unassembled WGS sequence"/>
</dbReference>
<keyword evidence="3" id="KW-1185">Reference proteome</keyword>
<feature type="transmembrane region" description="Helical" evidence="1">
    <location>
        <begin position="164"/>
        <end position="188"/>
    </location>
</feature>
<evidence type="ECO:0000256" key="1">
    <source>
        <dbReference type="SAM" id="Phobius"/>
    </source>
</evidence>
<organism evidence="2 3">
    <name type="scientific">Pseudovirgaria hyperparasitica</name>
    <dbReference type="NCBI Taxonomy" id="470096"/>
    <lineage>
        <taxon>Eukaryota</taxon>
        <taxon>Fungi</taxon>
        <taxon>Dikarya</taxon>
        <taxon>Ascomycota</taxon>
        <taxon>Pezizomycotina</taxon>
        <taxon>Dothideomycetes</taxon>
        <taxon>Dothideomycetes incertae sedis</taxon>
        <taxon>Acrospermales</taxon>
        <taxon>Acrospermaceae</taxon>
        <taxon>Pseudovirgaria</taxon>
    </lineage>
</organism>
<dbReference type="EMBL" id="ML996567">
    <property type="protein sequence ID" value="KAF2761012.1"/>
    <property type="molecule type" value="Genomic_DNA"/>
</dbReference>
<sequence length="361" mass="41325">MAISLGLQKSVFTRLEMEVSDLLWLAIPTEQFFDQLRHATLLLPLFGDFCFLCFRRRSLCCRVRGYGCRGGRIGGTSGIGCPSGISSTGGAHDRGVSGRRWLNNCLVGCWRGGSRVVNVLLLLRVTILGSILSGHLVSLLISLLSRSRVRNSFFFLSLLRRWCWLRHLGLHLFLHLGLHLSLSFGALVRYIFLGLRFDFGIFGLHLRHLGFSLSFGALVRHIFLWLRFDFGIFGLHLRHLGFSLSFGALVRHIFLWLRFDFGIFGLHLRHLGFSLSFGALVRHIFLWLRFDFGIFGLHLRHLGFHWVIDDFRGVRVGTCFSWGGCFDIDISWGWGWVGWQCRDRQDDSGKNVCDLHSDSYM</sequence>
<dbReference type="GeneID" id="54481202"/>
<keyword evidence="1" id="KW-0472">Membrane</keyword>
<dbReference type="AlphaFoldDB" id="A0A6A6WDW1"/>
<keyword evidence="1" id="KW-0812">Transmembrane</keyword>
<accession>A0A6A6WDW1</accession>